<dbReference type="STRING" id="1561998.A0A1I7U2H0"/>
<keyword evidence="2" id="KW-0560">Oxidoreductase</keyword>
<dbReference type="InterPro" id="IPR036291">
    <property type="entry name" value="NAD(P)-bd_dom_sf"/>
</dbReference>
<dbReference type="GO" id="GO:0016491">
    <property type="term" value="F:oxidoreductase activity"/>
    <property type="evidence" value="ECO:0007669"/>
    <property type="project" value="UniProtKB-KW"/>
</dbReference>
<dbReference type="Proteomes" id="UP000095282">
    <property type="component" value="Unplaced"/>
</dbReference>
<evidence type="ECO:0000256" key="4">
    <source>
        <dbReference type="SAM" id="Phobius"/>
    </source>
</evidence>
<dbReference type="SUPFAM" id="SSF51735">
    <property type="entry name" value="NAD(P)-binding Rossmann-fold domains"/>
    <property type="match status" value="1"/>
</dbReference>
<evidence type="ECO:0000313" key="5">
    <source>
        <dbReference type="Proteomes" id="UP000095282"/>
    </source>
</evidence>
<dbReference type="GO" id="GO:0005783">
    <property type="term" value="C:endoplasmic reticulum"/>
    <property type="evidence" value="ECO:0007669"/>
    <property type="project" value="TreeGrafter"/>
</dbReference>
<sequence length="177" mass="19723">MDLEWFAIGAGTVVLLYIIYRFLQVLLNIIGPYVIFQPIDLHKKSGASWAVVTGATDGIGKSYSFELAHRGFNIFLVSRTESKLEATKQEILKKYPDVEVRIATYDFTNPSPAAYRELLSDLNEVNIGILINNVGMFFEYPEEIHKVEGGIETLANVAIVNVLPPTLVSLFKIGISQ</sequence>
<dbReference type="eggNOG" id="KOG1014">
    <property type="taxonomic scope" value="Eukaryota"/>
</dbReference>
<protein>
    <submittedName>
        <fullName evidence="6">Hydroxysteroid dehydrogenase-like protein 1</fullName>
    </submittedName>
</protein>
<organism evidence="5 6">
    <name type="scientific">Caenorhabditis tropicalis</name>
    <dbReference type="NCBI Taxonomy" id="1561998"/>
    <lineage>
        <taxon>Eukaryota</taxon>
        <taxon>Metazoa</taxon>
        <taxon>Ecdysozoa</taxon>
        <taxon>Nematoda</taxon>
        <taxon>Chromadorea</taxon>
        <taxon>Rhabditida</taxon>
        <taxon>Rhabditina</taxon>
        <taxon>Rhabditomorpha</taxon>
        <taxon>Rhabditoidea</taxon>
        <taxon>Rhabditidae</taxon>
        <taxon>Peloderinae</taxon>
        <taxon>Caenorhabditis</taxon>
    </lineage>
</organism>
<evidence type="ECO:0000256" key="1">
    <source>
        <dbReference type="ARBA" id="ARBA00022955"/>
    </source>
</evidence>
<comment type="similarity">
    <text evidence="3">Belongs to the short-chain dehydrogenases/reductases (SDR) family. 17-beta-HSD 3 subfamily.</text>
</comment>
<keyword evidence="4" id="KW-0472">Membrane</keyword>
<accession>A0A1I7U2H0</accession>
<reference evidence="6" key="1">
    <citation type="submission" date="2016-11" db="UniProtKB">
        <authorList>
            <consortium name="WormBaseParasite"/>
        </authorList>
    </citation>
    <scope>IDENTIFICATION</scope>
</reference>
<keyword evidence="4" id="KW-0812">Transmembrane</keyword>
<evidence type="ECO:0000256" key="2">
    <source>
        <dbReference type="ARBA" id="ARBA00023002"/>
    </source>
</evidence>
<dbReference type="GO" id="GO:0006694">
    <property type="term" value="P:steroid biosynthetic process"/>
    <property type="evidence" value="ECO:0007669"/>
    <property type="project" value="UniProtKB-KW"/>
</dbReference>
<name>A0A1I7U2H0_9PELO</name>
<evidence type="ECO:0000256" key="3">
    <source>
        <dbReference type="ARBA" id="ARBA00038261"/>
    </source>
</evidence>
<dbReference type="PANTHER" id="PTHR43086">
    <property type="entry name" value="VERY-LONG-CHAIN 3-OXOOACYL-COA REDUCTASE"/>
    <property type="match status" value="1"/>
</dbReference>
<keyword evidence="1" id="KW-0443">Lipid metabolism</keyword>
<dbReference type="AlphaFoldDB" id="A0A1I7U2H0"/>
<dbReference type="Pfam" id="PF00106">
    <property type="entry name" value="adh_short"/>
    <property type="match status" value="1"/>
</dbReference>
<keyword evidence="1" id="KW-0444">Lipid biosynthesis</keyword>
<dbReference type="WBParaSite" id="Csp11.Scaffold629.g14182.t1">
    <property type="protein sequence ID" value="Csp11.Scaffold629.g14182.t1"/>
    <property type="gene ID" value="Csp11.Scaffold629.g14182"/>
</dbReference>
<evidence type="ECO:0000313" key="6">
    <source>
        <dbReference type="WBParaSite" id="Csp11.Scaffold629.g14182.t1"/>
    </source>
</evidence>
<dbReference type="InterPro" id="IPR002347">
    <property type="entry name" value="SDR_fam"/>
</dbReference>
<dbReference type="Gene3D" id="3.40.50.720">
    <property type="entry name" value="NAD(P)-binding Rossmann-like Domain"/>
    <property type="match status" value="1"/>
</dbReference>
<dbReference type="GO" id="GO:0030497">
    <property type="term" value="P:fatty acid elongation"/>
    <property type="evidence" value="ECO:0007669"/>
    <property type="project" value="TreeGrafter"/>
</dbReference>
<dbReference type="PANTHER" id="PTHR43086:SF1">
    <property type="entry name" value="STEROID DEHYDROGENASE 1-RELATED"/>
    <property type="match status" value="1"/>
</dbReference>
<keyword evidence="1" id="KW-0752">Steroid biosynthesis</keyword>
<keyword evidence="5" id="KW-1185">Reference proteome</keyword>
<keyword evidence="4" id="KW-1133">Transmembrane helix</keyword>
<feature type="transmembrane region" description="Helical" evidence="4">
    <location>
        <begin position="6"/>
        <end position="36"/>
    </location>
</feature>
<proteinExistence type="inferred from homology"/>